<protein>
    <recommendedName>
        <fullName evidence="3">Thioredoxin domain-containing protein</fullName>
    </recommendedName>
</protein>
<comment type="caution">
    <text evidence="2">The sequence shown here is derived from an EMBL/GenBank/DDBJ whole genome shotgun (WGS) entry which is preliminary data.</text>
</comment>
<dbReference type="EMBL" id="BARU01029747">
    <property type="protein sequence ID" value="GAH70477.1"/>
    <property type="molecule type" value="Genomic_DNA"/>
</dbReference>
<proteinExistence type="predicted"/>
<evidence type="ECO:0008006" key="3">
    <source>
        <dbReference type="Google" id="ProtNLM"/>
    </source>
</evidence>
<dbReference type="AlphaFoldDB" id="X1HLZ7"/>
<dbReference type="InterPro" id="IPR036249">
    <property type="entry name" value="Thioredoxin-like_sf"/>
</dbReference>
<organism evidence="2">
    <name type="scientific">marine sediment metagenome</name>
    <dbReference type="NCBI Taxonomy" id="412755"/>
    <lineage>
        <taxon>unclassified sequences</taxon>
        <taxon>metagenomes</taxon>
        <taxon>ecological metagenomes</taxon>
    </lineage>
</organism>
<feature type="region of interest" description="Disordered" evidence="1">
    <location>
        <begin position="1"/>
        <end position="25"/>
    </location>
</feature>
<gene>
    <name evidence="2" type="ORF">S03H2_47275</name>
</gene>
<evidence type="ECO:0000313" key="2">
    <source>
        <dbReference type="EMBL" id="GAH70477.1"/>
    </source>
</evidence>
<dbReference type="SUPFAM" id="SSF52833">
    <property type="entry name" value="Thioredoxin-like"/>
    <property type="match status" value="1"/>
</dbReference>
<feature type="compositionally biased region" description="Polar residues" evidence="1">
    <location>
        <begin position="10"/>
        <end position="25"/>
    </location>
</feature>
<sequence length="130" mass="14533">MVVRPEEWTQPKSTTAEQPDIGQTPNEVTGIEQAAAEWPLLEYIDIADSLRSGIAIVLLYHYDCPDCREAIPLYEQMNRDLADNYETVKIAFIEVPPYGLAAEDPVGAETACLKGKLDASKKWYFTTPLV</sequence>
<accession>X1HLZ7</accession>
<feature type="non-terminal residue" evidence="2">
    <location>
        <position position="130"/>
    </location>
</feature>
<evidence type="ECO:0000256" key="1">
    <source>
        <dbReference type="SAM" id="MobiDB-lite"/>
    </source>
</evidence>
<name>X1HLZ7_9ZZZZ</name>
<reference evidence="2" key="1">
    <citation type="journal article" date="2014" name="Front. Microbiol.">
        <title>High frequency of phylogenetically diverse reductive dehalogenase-homologous genes in deep subseafloor sedimentary metagenomes.</title>
        <authorList>
            <person name="Kawai M."/>
            <person name="Futagami T."/>
            <person name="Toyoda A."/>
            <person name="Takaki Y."/>
            <person name="Nishi S."/>
            <person name="Hori S."/>
            <person name="Arai W."/>
            <person name="Tsubouchi T."/>
            <person name="Morono Y."/>
            <person name="Uchiyama I."/>
            <person name="Ito T."/>
            <person name="Fujiyama A."/>
            <person name="Inagaki F."/>
            <person name="Takami H."/>
        </authorList>
    </citation>
    <scope>NUCLEOTIDE SEQUENCE</scope>
    <source>
        <strain evidence="2">Expedition CK06-06</strain>
    </source>
</reference>